<evidence type="ECO:0000256" key="1">
    <source>
        <dbReference type="PROSITE-ProRule" id="PRU00283"/>
    </source>
</evidence>
<evidence type="ECO:0000256" key="3">
    <source>
        <dbReference type="SAM" id="MobiDB-lite"/>
    </source>
</evidence>
<protein>
    <recommendedName>
        <fullName evidence="4">Kinesin motor domain-containing protein</fullName>
    </recommendedName>
</protein>
<dbReference type="GO" id="GO:0016887">
    <property type="term" value="F:ATP hydrolysis activity"/>
    <property type="evidence" value="ECO:0007669"/>
    <property type="project" value="TreeGrafter"/>
</dbReference>
<dbReference type="PANTHER" id="PTHR24115">
    <property type="entry name" value="KINESIN-RELATED"/>
    <property type="match status" value="1"/>
</dbReference>
<dbReference type="Gene3D" id="3.40.850.10">
    <property type="entry name" value="Kinesin motor domain"/>
    <property type="match status" value="1"/>
</dbReference>
<keyword evidence="2" id="KW-0175">Coiled coil</keyword>
<sequence>MNKEALSYDTYLEEVLKTTRSDAVLDGGSPIVSPQNTKGNRIKKLAGVFAGGKGGSDTSSPEADDRAREIAELLSYKRRGAGSSDSADGAGVVSVKSAMSPNRRKELQDLQKKAGVKEGRKVVEERVEQVMEEQSREEGVLSLLEQRRRLSQERAEMAKKIKAVGQQAQQQQHQQLFSSSTNSMNSVGSMVSTDSKTSVYSGASLESDGDGSDDNNKKLKLAVRVRPLDGEESSDCCASETQDGQLRVVDPRNKLLAKMFQFDKTFCEEDGQERVFASLGYPMVEHLIQNGGSSTLVSCGESGSAYTLFGAPQSENEADLGVVPRLCIHLLANLDVQGGDQMTLSFVRVEGGGTLVDLMKEGENGWELRLRDHPDLGTVVENLTEVPINDPRDIQYYIELAELAAEEEEMKADFVPGFNLFTVRVVRVGRASRVQVLDMGSCESESVEKRKGISALAMTIREMTGDGRKGRQLYSYRDHVLTRVMKEGLVSREAKCVVVANLSPSNSSHDSTLQTLGYLERLLPAKVMKKIMLAREKMEAKGGAFSPDEKKALVEEMGGGEMLKQVVSDPRQRVARLLEEEGGEEEVVMDGDSIDEMISGDNVGEEGGGKVKTPPFSPESPNAAVIADNVLLSTALEEVESLKEQLEKSDEELLEMGGKNEQLEEEVGKGRRDLAATMKLVDEFKAKLAGKEGDIGVMKDEMEEAQRVISALKSKLTVSESEVEALKVEVKVSSENLKLAEASKAEMEGMLSNIRGEINQKSEAMTEIKLLKERVGMLETEKSGLLKSIEQMKIVSEGHRSQAMSSLRMLSQRQESLKSEAEFGRMGRMVEESVGVGGGGGEGRGKAKFDSDLEITLETERGLRMKAEEVSALIAARSMASAAEHENIMAKMKIEVEEERSLRMKAEEVSYLVASRAEEKVVALEKEVQDLRSVVKTEKEMGVGWVEERARLLESIQNKDIALSVLGGELGNMKVTSDKEVESLWGVVNKLDSIEGEKDGKILELTSERNQARQELARFIKETSGQRKELSEWKDKAEHFQKVAVTMKAAASKTRAEASKYRKELIEIDKQLLEVAKNEGIDIVDIKVNGGLEGIGIGGVGGSALENEEKV</sequence>
<dbReference type="InterPro" id="IPR027417">
    <property type="entry name" value="P-loop_NTPase"/>
</dbReference>
<dbReference type="GO" id="GO:0007018">
    <property type="term" value="P:microtubule-based movement"/>
    <property type="evidence" value="ECO:0007669"/>
    <property type="project" value="InterPro"/>
</dbReference>
<dbReference type="GO" id="GO:0005524">
    <property type="term" value="F:ATP binding"/>
    <property type="evidence" value="ECO:0007669"/>
    <property type="project" value="InterPro"/>
</dbReference>
<keyword evidence="6" id="KW-1185">Reference proteome</keyword>
<dbReference type="GO" id="GO:0003777">
    <property type="term" value="F:microtubule motor activity"/>
    <property type="evidence" value="ECO:0007669"/>
    <property type="project" value="InterPro"/>
</dbReference>
<name>A0A9W7BBV7_9STRA</name>
<evidence type="ECO:0000313" key="5">
    <source>
        <dbReference type="EMBL" id="GMH85726.1"/>
    </source>
</evidence>
<reference evidence="6" key="1">
    <citation type="journal article" date="2023" name="Commun. Biol.">
        <title>Genome analysis of Parmales, the sister group of diatoms, reveals the evolutionary specialization of diatoms from phago-mixotrophs to photoautotrophs.</title>
        <authorList>
            <person name="Ban H."/>
            <person name="Sato S."/>
            <person name="Yoshikawa S."/>
            <person name="Yamada K."/>
            <person name="Nakamura Y."/>
            <person name="Ichinomiya M."/>
            <person name="Sato N."/>
            <person name="Blanc-Mathieu R."/>
            <person name="Endo H."/>
            <person name="Kuwata A."/>
            <person name="Ogata H."/>
        </authorList>
    </citation>
    <scope>NUCLEOTIDE SEQUENCE [LARGE SCALE GENOMIC DNA]</scope>
    <source>
        <strain evidence="6">NIES 3701</strain>
    </source>
</reference>
<feature type="coiled-coil region" evidence="2">
    <location>
        <begin position="629"/>
        <end position="666"/>
    </location>
</feature>
<feature type="region of interest" description="Disordered" evidence="3">
    <location>
        <begin position="165"/>
        <end position="216"/>
    </location>
</feature>
<dbReference type="Proteomes" id="UP001165085">
    <property type="component" value="Unassembled WGS sequence"/>
</dbReference>
<comment type="caution">
    <text evidence="5">The sequence shown here is derived from an EMBL/GenBank/DDBJ whole genome shotgun (WGS) entry which is preliminary data.</text>
</comment>
<dbReference type="SUPFAM" id="SSF52540">
    <property type="entry name" value="P-loop containing nucleoside triphosphate hydrolases"/>
    <property type="match status" value="1"/>
</dbReference>
<dbReference type="EMBL" id="BRXY01000307">
    <property type="protein sequence ID" value="GMH85726.1"/>
    <property type="molecule type" value="Genomic_DNA"/>
</dbReference>
<evidence type="ECO:0000256" key="2">
    <source>
        <dbReference type="SAM" id="Coils"/>
    </source>
</evidence>
<dbReference type="AlphaFoldDB" id="A0A9W7BBV7"/>
<evidence type="ECO:0000259" key="4">
    <source>
        <dbReference type="PROSITE" id="PS50067"/>
    </source>
</evidence>
<dbReference type="InterPro" id="IPR027640">
    <property type="entry name" value="Kinesin-like_fam"/>
</dbReference>
<comment type="similarity">
    <text evidence="1">Belongs to the TRAFAC class myosin-kinesin ATPase superfamily. Kinesin family.</text>
</comment>
<feature type="compositionally biased region" description="Low complexity" evidence="3">
    <location>
        <begin position="166"/>
        <end position="193"/>
    </location>
</feature>
<dbReference type="Pfam" id="PF00225">
    <property type="entry name" value="Kinesin"/>
    <property type="match status" value="2"/>
</dbReference>
<feature type="region of interest" description="Disordered" evidence="3">
    <location>
        <begin position="80"/>
        <end position="113"/>
    </location>
</feature>
<gene>
    <name evidence="5" type="ORF">TrST_g4796</name>
</gene>
<dbReference type="GO" id="GO:0005871">
    <property type="term" value="C:kinesin complex"/>
    <property type="evidence" value="ECO:0007669"/>
    <property type="project" value="TreeGrafter"/>
</dbReference>
<feature type="coiled-coil region" evidence="2">
    <location>
        <begin position="882"/>
        <end position="941"/>
    </location>
</feature>
<dbReference type="GO" id="GO:0005874">
    <property type="term" value="C:microtubule"/>
    <property type="evidence" value="ECO:0007669"/>
    <property type="project" value="TreeGrafter"/>
</dbReference>
<dbReference type="InterPro" id="IPR001752">
    <property type="entry name" value="Kinesin_motor_dom"/>
</dbReference>
<evidence type="ECO:0000313" key="6">
    <source>
        <dbReference type="Proteomes" id="UP001165085"/>
    </source>
</evidence>
<proteinExistence type="inferred from homology"/>
<dbReference type="InterPro" id="IPR036961">
    <property type="entry name" value="Kinesin_motor_dom_sf"/>
</dbReference>
<organism evidence="5 6">
    <name type="scientific">Triparma strigata</name>
    <dbReference type="NCBI Taxonomy" id="1606541"/>
    <lineage>
        <taxon>Eukaryota</taxon>
        <taxon>Sar</taxon>
        <taxon>Stramenopiles</taxon>
        <taxon>Ochrophyta</taxon>
        <taxon>Bolidophyceae</taxon>
        <taxon>Parmales</taxon>
        <taxon>Triparmaceae</taxon>
        <taxon>Triparma</taxon>
    </lineage>
</organism>
<dbReference type="SMART" id="SM00129">
    <property type="entry name" value="KISc"/>
    <property type="match status" value="1"/>
</dbReference>
<accession>A0A9W7BBV7</accession>
<feature type="domain" description="Kinesin motor" evidence="4">
    <location>
        <begin position="218"/>
        <end position="525"/>
    </location>
</feature>
<dbReference type="OrthoDB" id="10606781at2759"/>
<comment type="caution">
    <text evidence="1">Lacks conserved residue(s) required for the propagation of feature annotation.</text>
</comment>
<feature type="coiled-coil region" evidence="2">
    <location>
        <begin position="695"/>
        <end position="729"/>
    </location>
</feature>
<feature type="compositionally biased region" description="Low complexity" evidence="3">
    <location>
        <begin position="81"/>
        <end position="95"/>
    </location>
</feature>
<dbReference type="GO" id="GO:0008017">
    <property type="term" value="F:microtubule binding"/>
    <property type="evidence" value="ECO:0007669"/>
    <property type="project" value="InterPro"/>
</dbReference>
<dbReference type="PROSITE" id="PS50067">
    <property type="entry name" value="KINESIN_MOTOR_2"/>
    <property type="match status" value="1"/>
</dbReference>
<feature type="compositionally biased region" description="Basic and acidic residues" evidence="3">
    <location>
        <begin position="103"/>
        <end position="113"/>
    </location>
</feature>